<keyword evidence="2" id="KW-1185">Reference proteome</keyword>
<dbReference type="Proteomes" id="UP001595615">
    <property type="component" value="Unassembled WGS sequence"/>
</dbReference>
<evidence type="ECO:0000313" key="2">
    <source>
        <dbReference type="Proteomes" id="UP001595615"/>
    </source>
</evidence>
<dbReference type="EMBL" id="JBHRXV010000009">
    <property type="protein sequence ID" value="MFC3712940.1"/>
    <property type="molecule type" value="Genomic_DNA"/>
</dbReference>
<dbReference type="Gene3D" id="3.10.129.10">
    <property type="entry name" value="Hotdog Thioesterase"/>
    <property type="match status" value="1"/>
</dbReference>
<accession>A0ABV7XBW9</accession>
<proteinExistence type="predicted"/>
<comment type="caution">
    <text evidence="1">The sequence shown here is derived from an EMBL/GenBank/DDBJ whole genome shotgun (WGS) entry which is preliminary data.</text>
</comment>
<dbReference type="RefSeq" id="WP_380860807.1">
    <property type="nucleotide sequence ID" value="NZ_JBHRXV010000009.1"/>
</dbReference>
<reference evidence="2" key="1">
    <citation type="journal article" date="2019" name="Int. J. Syst. Evol. Microbiol.">
        <title>The Global Catalogue of Microorganisms (GCM) 10K type strain sequencing project: providing services to taxonomists for standard genome sequencing and annotation.</title>
        <authorList>
            <consortium name="The Broad Institute Genomics Platform"/>
            <consortium name="The Broad Institute Genome Sequencing Center for Infectious Disease"/>
            <person name="Wu L."/>
            <person name="Ma J."/>
        </authorList>
    </citation>
    <scope>NUCLEOTIDE SEQUENCE [LARGE SCALE GENOMIC DNA]</scope>
    <source>
        <strain evidence="2">KCTC 42644</strain>
    </source>
</reference>
<protein>
    <submittedName>
        <fullName evidence="1">Acyl dehydratase</fullName>
    </submittedName>
</protein>
<gene>
    <name evidence="1" type="ORF">ACFOMD_10180</name>
</gene>
<evidence type="ECO:0000313" key="1">
    <source>
        <dbReference type="EMBL" id="MFC3712940.1"/>
    </source>
</evidence>
<organism evidence="1 2">
    <name type="scientific">Sphingoaurantiacus capsulatus</name>
    <dbReference type="NCBI Taxonomy" id="1771310"/>
    <lineage>
        <taxon>Bacteria</taxon>
        <taxon>Pseudomonadati</taxon>
        <taxon>Pseudomonadota</taxon>
        <taxon>Alphaproteobacteria</taxon>
        <taxon>Sphingomonadales</taxon>
        <taxon>Sphingosinicellaceae</taxon>
        <taxon>Sphingoaurantiacus</taxon>
    </lineage>
</organism>
<dbReference type="SUPFAM" id="SSF54637">
    <property type="entry name" value="Thioesterase/thiol ester dehydrase-isomerase"/>
    <property type="match status" value="1"/>
</dbReference>
<dbReference type="InterPro" id="IPR029069">
    <property type="entry name" value="HotDog_dom_sf"/>
</dbReference>
<name>A0ABV7XBW9_9SPHN</name>
<sequence length="135" mass="14778">MRWFEDHRVGDRAAFGRYAVTQAEIDDFAARYDPATAGGAASTWLVSAIMVRIVVDHFTAAGSAAIGSPGFDGLRWLEPVHAGDVLRVEEEVTEIRPSRSRTDIGSVNARVTVLNQRDQPVMTIGTISLVRRRPA</sequence>